<dbReference type="GO" id="GO:0016020">
    <property type="term" value="C:membrane"/>
    <property type="evidence" value="ECO:0007669"/>
    <property type="project" value="UniProtKB-SubCell"/>
</dbReference>
<dbReference type="Proteomes" id="UP000694240">
    <property type="component" value="Chromosome 12"/>
</dbReference>
<dbReference type="Pfam" id="PF01554">
    <property type="entry name" value="MatE"/>
    <property type="match status" value="2"/>
</dbReference>
<keyword evidence="5 7" id="KW-1133">Transmembrane helix</keyword>
<feature type="transmembrane region" description="Helical" evidence="7">
    <location>
        <begin position="383"/>
        <end position="404"/>
    </location>
</feature>
<accession>A0A8T1Y425</accession>
<keyword evidence="6 7" id="KW-0472">Membrane</keyword>
<dbReference type="InterPro" id="IPR002528">
    <property type="entry name" value="MATE_fam"/>
</dbReference>
<evidence type="ECO:0000256" key="1">
    <source>
        <dbReference type="ARBA" id="ARBA00004141"/>
    </source>
</evidence>
<evidence type="ECO:0000256" key="2">
    <source>
        <dbReference type="ARBA" id="ARBA00010199"/>
    </source>
</evidence>
<dbReference type="GO" id="GO:0042910">
    <property type="term" value="F:xenobiotic transmembrane transporter activity"/>
    <property type="evidence" value="ECO:0007669"/>
    <property type="project" value="InterPro"/>
</dbReference>
<keyword evidence="4 7" id="KW-0812">Transmembrane</keyword>
<evidence type="ECO:0000313" key="8">
    <source>
        <dbReference type="EMBL" id="KAG7541061.1"/>
    </source>
</evidence>
<comment type="similarity">
    <text evidence="2 7">Belongs to the multi antimicrobial extrusion (MATE) (TC 2.A.66.1) family.</text>
</comment>
<dbReference type="NCBIfam" id="TIGR00797">
    <property type="entry name" value="matE"/>
    <property type="match status" value="1"/>
</dbReference>
<name>A0A8T1Y425_9BRAS</name>
<comment type="subcellular location">
    <subcellularLocation>
        <location evidence="1">Membrane</location>
        <topology evidence="1">Multi-pass membrane protein</topology>
    </subcellularLocation>
</comment>
<reference evidence="8 9" key="1">
    <citation type="submission" date="2020-12" db="EMBL/GenBank/DDBJ databases">
        <title>Concerted genomic and epigenomic changes stabilize Arabidopsis allopolyploids.</title>
        <authorList>
            <person name="Chen Z."/>
        </authorList>
    </citation>
    <scope>NUCLEOTIDE SEQUENCE [LARGE SCALE GENOMIC DNA]</scope>
    <source>
        <strain evidence="8">Allo738</strain>
        <tissue evidence="8">Leaf</tissue>
    </source>
</reference>
<dbReference type="InterPro" id="IPR045069">
    <property type="entry name" value="MATE_euk"/>
</dbReference>
<protein>
    <recommendedName>
        <fullName evidence="7">Protein DETOXIFICATION</fullName>
    </recommendedName>
    <alternativeName>
        <fullName evidence="7">Multidrug and toxic compound extrusion protein</fullName>
    </alternativeName>
</protein>
<evidence type="ECO:0000256" key="3">
    <source>
        <dbReference type="ARBA" id="ARBA00022448"/>
    </source>
</evidence>
<evidence type="ECO:0000256" key="7">
    <source>
        <dbReference type="RuleBase" id="RU004914"/>
    </source>
</evidence>
<keyword evidence="3" id="KW-0813">Transport</keyword>
<proteinExistence type="inferred from homology"/>
<sequence>MVRESSEKREAAPKNSYLSFLSIFSFLETSHSHQRALHERTLSLSPLKIKSFFFIIIIITITVMCNPSTTTTTTTGSENQESRTGIFLDLFSINSFEPTKRNLRHCENRGSPLMAEAVTEAKSLFTLAFPIAVTALVLYLRSAVSMFFLGRLGDLELAAGSLAIAFANITGYSVLSGLALGMEPLCSQAFGAHRFKLLSLTLHRTVVFLLVCCVPISVLWLNVGKISVYLHQDPDIAKLAQTYLIFSLPDLLTNTLLHPIRIYLRAQGIIHPVTLASLSGAVFHLPANLFLVSYLRLGLTGVAVASSITNIFVVAFLVCYVWASGLHAPTWTDPTRDCFRGWAPLLRLAGPSCVSVCLEWWWYEIMIVLCGLLVNPRSTVAAMGVLIQTTSFLYVFPSSLSFAVSTRVGNELGANRPKTAKLTATVAIVFAAVTGITAAAFAYSVRNAWGRIFTGDKEILELTAAALPILGLCEIGNCPQTVGCGVVRGTARPSTAANVNLGAFYLVGMPVAVGLGFWAGIGFTGLWVGLLAAQISCAGLMMYVVGTTDWESEAKKAQTLTCAETVENDIIKAVVASTIGDDGECDEAEPLIRITVLY</sequence>
<gene>
    <name evidence="8" type="ORF">ISN45_Aa07g011970</name>
</gene>
<feature type="transmembrane region" description="Helical" evidence="7">
    <location>
        <begin position="162"/>
        <end position="182"/>
    </location>
</feature>
<feature type="transmembrane region" description="Helical" evidence="7">
    <location>
        <begin position="269"/>
        <end position="292"/>
    </location>
</feature>
<dbReference type="GO" id="GO:0015297">
    <property type="term" value="F:antiporter activity"/>
    <property type="evidence" value="ECO:0007669"/>
    <property type="project" value="InterPro"/>
</dbReference>
<feature type="transmembrane region" description="Helical" evidence="7">
    <location>
        <begin position="127"/>
        <end position="150"/>
    </location>
</feature>
<comment type="caution">
    <text evidence="8">The sequence shown here is derived from an EMBL/GenBank/DDBJ whole genome shotgun (WGS) entry which is preliminary data.</text>
</comment>
<feature type="transmembrane region" description="Helical" evidence="7">
    <location>
        <begin position="202"/>
        <end position="223"/>
    </location>
</feature>
<feature type="transmembrane region" description="Helical" evidence="7">
    <location>
        <begin position="502"/>
        <end position="521"/>
    </location>
</feature>
<evidence type="ECO:0000256" key="6">
    <source>
        <dbReference type="ARBA" id="ARBA00023136"/>
    </source>
</evidence>
<keyword evidence="9" id="KW-1185">Reference proteome</keyword>
<dbReference type="EMBL" id="JAEFBK010000012">
    <property type="protein sequence ID" value="KAG7541061.1"/>
    <property type="molecule type" value="Genomic_DNA"/>
</dbReference>
<evidence type="ECO:0000256" key="4">
    <source>
        <dbReference type="ARBA" id="ARBA00022692"/>
    </source>
</evidence>
<feature type="transmembrane region" description="Helical" evidence="7">
    <location>
        <begin position="527"/>
        <end position="546"/>
    </location>
</feature>
<dbReference type="AlphaFoldDB" id="A0A8T1Y425"/>
<dbReference type="CDD" id="cd13132">
    <property type="entry name" value="MATE_eukaryotic"/>
    <property type="match status" value="1"/>
</dbReference>
<dbReference type="GO" id="GO:1990961">
    <property type="term" value="P:xenobiotic detoxification by transmembrane export across the plasma membrane"/>
    <property type="evidence" value="ECO:0007669"/>
    <property type="project" value="InterPro"/>
</dbReference>
<organism evidence="8 9">
    <name type="scientific">Arabidopsis thaliana x Arabidopsis arenosa</name>
    <dbReference type="NCBI Taxonomy" id="1240361"/>
    <lineage>
        <taxon>Eukaryota</taxon>
        <taxon>Viridiplantae</taxon>
        <taxon>Streptophyta</taxon>
        <taxon>Embryophyta</taxon>
        <taxon>Tracheophyta</taxon>
        <taxon>Spermatophyta</taxon>
        <taxon>Magnoliopsida</taxon>
        <taxon>eudicotyledons</taxon>
        <taxon>Gunneridae</taxon>
        <taxon>Pentapetalae</taxon>
        <taxon>rosids</taxon>
        <taxon>malvids</taxon>
        <taxon>Brassicales</taxon>
        <taxon>Brassicaceae</taxon>
        <taxon>Camelineae</taxon>
        <taxon>Arabidopsis</taxon>
    </lineage>
</organism>
<feature type="transmembrane region" description="Helical" evidence="7">
    <location>
        <begin position="52"/>
        <end position="69"/>
    </location>
</feature>
<evidence type="ECO:0000256" key="5">
    <source>
        <dbReference type="ARBA" id="ARBA00022989"/>
    </source>
</evidence>
<dbReference type="PANTHER" id="PTHR11206">
    <property type="entry name" value="MULTIDRUG RESISTANCE PROTEIN"/>
    <property type="match status" value="1"/>
</dbReference>
<feature type="transmembrane region" description="Helical" evidence="7">
    <location>
        <begin position="299"/>
        <end position="323"/>
    </location>
</feature>
<feature type="transmembrane region" description="Helical" evidence="7">
    <location>
        <begin position="424"/>
        <end position="443"/>
    </location>
</feature>
<evidence type="ECO:0000313" key="9">
    <source>
        <dbReference type="Proteomes" id="UP000694240"/>
    </source>
</evidence>